<name>A0A8H5LRJ1_9AGAR</name>
<feature type="compositionally biased region" description="Polar residues" evidence="1">
    <location>
        <begin position="1"/>
        <end position="20"/>
    </location>
</feature>
<protein>
    <submittedName>
        <fullName evidence="2">Uncharacterized protein</fullName>
    </submittedName>
</protein>
<reference evidence="2 3" key="1">
    <citation type="journal article" date="2020" name="ISME J.">
        <title>Uncovering the hidden diversity of litter-decomposition mechanisms in mushroom-forming fungi.</title>
        <authorList>
            <person name="Floudas D."/>
            <person name="Bentzer J."/>
            <person name="Ahren D."/>
            <person name="Johansson T."/>
            <person name="Persson P."/>
            <person name="Tunlid A."/>
        </authorList>
    </citation>
    <scope>NUCLEOTIDE SEQUENCE [LARGE SCALE GENOMIC DNA]</scope>
    <source>
        <strain evidence="2 3">CBS 291.85</strain>
    </source>
</reference>
<evidence type="ECO:0000256" key="1">
    <source>
        <dbReference type="SAM" id="MobiDB-lite"/>
    </source>
</evidence>
<evidence type="ECO:0000313" key="2">
    <source>
        <dbReference type="EMBL" id="KAF5367385.1"/>
    </source>
</evidence>
<dbReference type="OrthoDB" id="3260716at2759"/>
<accession>A0A8H5LRJ1</accession>
<gene>
    <name evidence="2" type="ORF">D9758_003758</name>
</gene>
<comment type="caution">
    <text evidence="2">The sequence shown here is derived from an EMBL/GenBank/DDBJ whole genome shotgun (WGS) entry which is preliminary data.</text>
</comment>
<feature type="compositionally biased region" description="Basic and acidic residues" evidence="1">
    <location>
        <begin position="114"/>
        <end position="133"/>
    </location>
</feature>
<keyword evidence="3" id="KW-1185">Reference proteome</keyword>
<dbReference type="AlphaFoldDB" id="A0A8H5LRJ1"/>
<feature type="region of interest" description="Disordered" evidence="1">
    <location>
        <begin position="1"/>
        <end position="133"/>
    </location>
</feature>
<dbReference type="EMBL" id="JAACJM010000019">
    <property type="protein sequence ID" value="KAF5367385.1"/>
    <property type="molecule type" value="Genomic_DNA"/>
</dbReference>
<sequence length="133" mass="14296">MSSGINAQNFATQVERNNQGIVDGRQAGQQPSPAPTTLDTYVDSDASLQSHHNPTVNTAPLPGSTSAEVEAGVGDHFKPTGGMTSQELHHNGMGGRKRDAQGVSQWGPPAQKNTELDRAERFTGQDKERFRQD</sequence>
<feature type="compositionally biased region" description="Polar residues" evidence="1">
    <location>
        <begin position="27"/>
        <end position="39"/>
    </location>
</feature>
<evidence type="ECO:0000313" key="3">
    <source>
        <dbReference type="Proteomes" id="UP000559256"/>
    </source>
</evidence>
<feature type="compositionally biased region" description="Polar residues" evidence="1">
    <location>
        <begin position="46"/>
        <end position="67"/>
    </location>
</feature>
<organism evidence="2 3">
    <name type="scientific">Tetrapyrgos nigripes</name>
    <dbReference type="NCBI Taxonomy" id="182062"/>
    <lineage>
        <taxon>Eukaryota</taxon>
        <taxon>Fungi</taxon>
        <taxon>Dikarya</taxon>
        <taxon>Basidiomycota</taxon>
        <taxon>Agaricomycotina</taxon>
        <taxon>Agaricomycetes</taxon>
        <taxon>Agaricomycetidae</taxon>
        <taxon>Agaricales</taxon>
        <taxon>Marasmiineae</taxon>
        <taxon>Marasmiaceae</taxon>
        <taxon>Tetrapyrgos</taxon>
    </lineage>
</organism>
<proteinExistence type="predicted"/>
<dbReference type="Proteomes" id="UP000559256">
    <property type="component" value="Unassembled WGS sequence"/>
</dbReference>